<evidence type="ECO:0000313" key="1">
    <source>
        <dbReference type="EMBL" id="CAA2623155.1"/>
    </source>
</evidence>
<sequence>MALLNDLLNLDLADSTEEIIAEYIWDSENVRSKARVSISKF</sequence>
<name>A0A7I8IXI3_SPIIN</name>
<keyword evidence="3" id="KW-1185">Reference proteome</keyword>
<dbReference type="GO" id="GO:0006542">
    <property type="term" value="P:glutamine biosynthetic process"/>
    <property type="evidence" value="ECO:0007669"/>
    <property type="project" value="InterPro"/>
</dbReference>
<dbReference type="Gene3D" id="3.10.20.70">
    <property type="entry name" value="Glutamine synthetase, N-terminal domain"/>
    <property type="match status" value="1"/>
</dbReference>
<dbReference type="Proteomes" id="UP000663760">
    <property type="component" value="Chromosome 7"/>
</dbReference>
<proteinExistence type="predicted"/>
<dbReference type="EMBL" id="LR743594">
    <property type="protein sequence ID" value="CAA2623155.1"/>
    <property type="molecule type" value="Genomic_DNA"/>
</dbReference>
<dbReference type="AlphaFoldDB" id="A0A7I8IXI3"/>
<organism evidence="1">
    <name type="scientific">Spirodela intermedia</name>
    <name type="common">Intermediate duckweed</name>
    <dbReference type="NCBI Taxonomy" id="51605"/>
    <lineage>
        <taxon>Eukaryota</taxon>
        <taxon>Viridiplantae</taxon>
        <taxon>Streptophyta</taxon>
        <taxon>Embryophyta</taxon>
        <taxon>Tracheophyta</taxon>
        <taxon>Spermatophyta</taxon>
        <taxon>Magnoliopsida</taxon>
        <taxon>Liliopsida</taxon>
        <taxon>Araceae</taxon>
        <taxon>Lemnoideae</taxon>
        <taxon>Spirodela</taxon>
    </lineage>
</organism>
<dbReference type="InterPro" id="IPR036651">
    <property type="entry name" value="Gln_synt_N_sf"/>
</dbReference>
<protein>
    <submittedName>
        <fullName evidence="1">Uncharacterized protein</fullName>
    </submittedName>
</protein>
<evidence type="ECO:0000313" key="3">
    <source>
        <dbReference type="Proteomes" id="UP000663760"/>
    </source>
</evidence>
<dbReference type="EMBL" id="LR746270">
    <property type="protein sequence ID" value="CAA7399125.1"/>
    <property type="molecule type" value="Genomic_DNA"/>
</dbReference>
<evidence type="ECO:0000313" key="2">
    <source>
        <dbReference type="EMBL" id="CAA7399125.1"/>
    </source>
</evidence>
<reference evidence="1" key="1">
    <citation type="submission" date="2019-12" db="EMBL/GenBank/DDBJ databases">
        <authorList>
            <person name="Scholz U."/>
            <person name="Mascher M."/>
            <person name="Fiebig A."/>
        </authorList>
    </citation>
    <scope>NUCLEOTIDE SEQUENCE</scope>
</reference>
<accession>A0A7I8IXI3</accession>
<gene>
    <name evidence="1" type="ORF">SI7747_07009100</name>
    <name evidence="2" type="ORF">SI8410_07009795</name>
</gene>
<dbReference type="GO" id="GO:0004356">
    <property type="term" value="F:glutamine synthetase activity"/>
    <property type="evidence" value="ECO:0007669"/>
    <property type="project" value="InterPro"/>
</dbReference>